<reference evidence="3" key="1">
    <citation type="submission" date="2017-04" db="EMBL/GenBank/DDBJ databases">
        <title>Plasmodium gonderi genome.</title>
        <authorList>
            <person name="Arisue N."/>
            <person name="Honma H."/>
            <person name="Kawai S."/>
            <person name="Tougan T."/>
            <person name="Tanabe K."/>
            <person name="Horii T."/>
        </authorList>
    </citation>
    <scope>NUCLEOTIDE SEQUENCE [LARGE SCALE GENOMIC DNA]</scope>
    <source>
        <strain evidence="3">ATCC 30045</strain>
    </source>
</reference>
<evidence type="ECO:0000313" key="2">
    <source>
        <dbReference type="EMBL" id="GAW81708.1"/>
    </source>
</evidence>
<organism evidence="2 3">
    <name type="scientific">Plasmodium gonderi</name>
    <dbReference type="NCBI Taxonomy" id="77519"/>
    <lineage>
        <taxon>Eukaryota</taxon>
        <taxon>Sar</taxon>
        <taxon>Alveolata</taxon>
        <taxon>Apicomplexa</taxon>
        <taxon>Aconoidasida</taxon>
        <taxon>Haemosporida</taxon>
        <taxon>Plasmodiidae</taxon>
        <taxon>Plasmodium</taxon>
        <taxon>Plasmodium (Plasmodium)</taxon>
    </lineage>
</organism>
<keyword evidence="3" id="KW-1185">Reference proteome</keyword>
<dbReference type="PANTHER" id="PTHR11524:SF16">
    <property type="entry name" value="LARGE RIBOSOMAL SUBUNIT PROTEIN UL30"/>
    <property type="match status" value="1"/>
</dbReference>
<dbReference type="GeneID" id="39748437"/>
<dbReference type="GO" id="GO:0000463">
    <property type="term" value="P:maturation of LSU-rRNA from tricistronic rRNA transcript (SSU-rRNA, 5.8S rRNA, LSU-rRNA)"/>
    <property type="evidence" value="ECO:0007669"/>
    <property type="project" value="TreeGrafter"/>
</dbReference>
<dbReference type="PANTHER" id="PTHR11524">
    <property type="entry name" value="60S RIBOSOMAL PROTEIN L7"/>
    <property type="match status" value="1"/>
</dbReference>
<protein>
    <submittedName>
        <fullName evidence="2">60S ribosomal protein L7</fullName>
    </submittedName>
</protein>
<keyword evidence="2" id="KW-0689">Ribosomal protein</keyword>
<dbReference type="AlphaFoldDB" id="A0A1Y1JJ76"/>
<dbReference type="InterPro" id="IPR036919">
    <property type="entry name" value="Ribo_uL30_ferredoxin-like_sf"/>
</dbReference>
<dbReference type="OMA" id="CEYIFEC"/>
<dbReference type="GO" id="GO:0022625">
    <property type="term" value="C:cytosolic large ribosomal subunit"/>
    <property type="evidence" value="ECO:0007669"/>
    <property type="project" value="TreeGrafter"/>
</dbReference>
<gene>
    <name evidence="2" type="ORF">PGO_111580</name>
</gene>
<comment type="caution">
    <text evidence="2">The sequence shown here is derived from an EMBL/GenBank/DDBJ whole genome shotgun (WGS) entry which is preliminary data.</text>
</comment>
<accession>A0A1Y1JJ76</accession>
<feature type="region of interest" description="Disordered" evidence="1">
    <location>
        <begin position="1"/>
        <end position="27"/>
    </location>
</feature>
<evidence type="ECO:0000313" key="3">
    <source>
        <dbReference type="Proteomes" id="UP000195521"/>
    </source>
</evidence>
<dbReference type="RefSeq" id="XP_028544297.1">
    <property type="nucleotide sequence ID" value="XM_028688496.1"/>
</dbReference>
<dbReference type="GO" id="GO:0003723">
    <property type="term" value="F:RNA binding"/>
    <property type="evidence" value="ECO:0007669"/>
    <property type="project" value="TreeGrafter"/>
</dbReference>
<dbReference type="GO" id="GO:0003735">
    <property type="term" value="F:structural constituent of ribosome"/>
    <property type="evidence" value="ECO:0007669"/>
    <property type="project" value="TreeGrafter"/>
</dbReference>
<dbReference type="OrthoDB" id="28644at2759"/>
<name>A0A1Y1JJ76_PLAGO</name>
<sequence length="258" mass="30792">MSKKKIKNKQPLQKNGTNNSKRKKHVKFRRIKKVQFKDEKKVIVSNEIKKKKVKIHGKKKLNTPYQKKEYKKIRMDQANEYINLQKELASHKFDEPRCCIFAIRNNINCVASAPMEVLQKLRLMENFYGVLLVNNEINMKNLFLVKRYVCYGYIQKYNLYNLLEKKLFLKDGNEIKRCQSNKIIEKLFSKDGIYSFPAFCEYIFECKNNADQITKEHIIPFNFSYLKSDITFDFLQFKNELAGFVKDNEINEILEKII</sequence>
<proteinExistence type="predicted"/>
<keyword evidence="2" id="KW-0687">Ribonucleoprotein</keyword>
<dbReference type="InterPro" id="IPR039699">
    <property type="entry name" value="Ribosomal_uL30"/>
</dbReference>
<dbReference type="EMBL" id="BDQF01000012">
    <property type="protein sequence ID" value="GAW81708.1"/>
    <property type="molecule type" value="Genomic_DNA"/>
</dbReference>
<evidence type="ECO:0000256" key="1">
    <source>
        <dbReference type="SAM" id="MobiDB-lite"/>
    </source>
</evidence>
<dbReference type="SUPFAM" id="SSF55129">
    <property type="entry name" value="Ribosomal protein L30p/L7e"/>
    <property type="match status" value="1"/>
</dbReference>
<dbReference type="Proteomes" id="UP000195521">
    <property type="component" value="Unassembled WGS sequence"/>
</dbReference>